<dbReference type="EMBL" id="KN835147">
    <property type="protein sequence ID" value="KIK47444.1"/>
    <property type="molecule type" value="Genomic_DNA"/>
</dbReference>
<gene>
    <name evidence="2" type="ORF">CY34DRAFT_21443</name>
</gene>
<dbReference type="InterPro" id="IPR029010">
    <property type="entry name" value="ThuA-like"/>
</dbReference>
<dbReference type="Proteomes" id="UP000054485">
    <property type="component" value="Unassembled WGS sequence"/>
</dbReference>
<protein>
    <submittedName>
        <fullName evidence="2">Unplaced genomic scaffold CY34scaffold_16, whole genome shotgun sequence</fullName>
    </submittedName>
</protein>
<keyword evidence="3" id="KW-1185">Reference proteome</keyword>
<organism evidence="2 3">
    <name type="scientific">Suillus luteus UH-Slu-Lm8-n1</name>
    <dbReference type="NCBI Taxonomy" id="930992"/>
    <lineage>
        <taxon>Eukaryota</taxon>
        <taxon>Fungi</taxon>
        <taxon>Dikarya</taxon>
        <taxon>Basidiomycota</taxon>
        <taxon>Agaricomycotina</taxon>
        <taxon>Agaricomycetes</taxon>
        <taxon>Agaricomycetidae</taxon>
        <taxon>Boletales</taxon>
        <taxon>Suillineae</taxon>
        <taxon>Suillaceae</taxon>
        <taxon>Suillus</taxon>
    </lineage>
</organism>
<dbReference type="HOGENOM" id="CLU_057383_0_0_1"/>
<dbReference type="AlphaFoldDB" id="A0A0D0BCE6"/>
<dbReference type="Pfam" id="PF06283">
    <property type="entry name" value="ThuA"/>
    <property type="match status" value="1"/>
</dbReference>
<sequence length="249" mass="27377">MAPRILAYSATAGFRHDSIEASIEALKAKESALDVKFDFTEDKSKFTDENLSQYDAILFLNNSGIVLDDTGKAALQKYLNLGGNFLAIHCAADALRDSPFFGRQIGAYFDYHPEIQESAVDVLDKTHPSTVMLPDKWRLVDEMYNFESDPRTVGAKVLLTADESSYQGNAKGKTLRHGSPHPIAWYQERGAGVESHGIAGRSWFTGLGHCIEIWSDDLFLGHVMGGIKWVLQSKTTKAFNANGNVGNAS</sequence>
<dbReference type="PANTHER" id="PTHR40469">
    <property type="entry name" value="SECRETED GLYCOSYL HYDROLASE"/>
    <property type="match status" value="1"/>
</dbReference>
<dbReference type="Gene3D" id="3.40.50.880">
    <property type="match status" value="1"/>
</dbReference>
<evidence type="ECO:0000313" key="3">
    <source>
        <dbReference type="Proteomes" id="UP000054485"/>
    </source>
</evidence>
<evidence type="ECO:0000313" key="2">
    <source>
        <dbReference type="EMBL" id="KIK47444.1"/>
    </source>
</evidence>
<name>A0A0D0BCE6_9AGAM</name>
<accession>A0A0D0BCE6</accession>
<dbReference type="PANTHER" id="PTHR40469:SF2">
    <property type="entry name" value="GALACTOSE-BINDING DOMAIN-LIKE SUPERFAMILY PROTEIN"/>
    <property type="match status" value="1"/>
</dbReference>
<dbReference type="InterPro" id="IPR029062">
    <property type="entry name" value="Class_I_gatase-like"/>
</dbReference>
<proteinExistence type="predicted"/>
<reference evidence="3" key="2">
    <citation type="submission" date="2015-01" db="EMBL/GenBank/DDBJ databases">
        <title>Evolutionary Origins and Diversification of the Mycorrhizal Mutualists.</title>
        <authorList>
            <consortium name="DOE Joint Genome Institute"/>
            <consortium name="Mycorrhizal Genomics Consortium"/>
            <person name="Kohler A."/>
            <person name="Kuo A."/>
            <person name="Nagy L.G."/>
            <person name="Floudas D."/>
            <person name="Copeland A."/>
            <person name="Barry K.W."/>
            <person name="Cichocki N."/>
            <person name="Veneault-Fourrey C."/>
            <person name="LaButti K."/>
            <person name="Lindquist E.A."/>
            <person name="Lipzen A."/>
            <person name="Lundell T."/>
            <person name="Morin E."/>
            <person name="Murat C."/>
            <person name="Riley R."/>
            <person name="Ohm R."/>
            <person name="Sun H."/>
            <person name="Tunlid A."/>
            <person name="Henrissat B."/>
            <person name="Grigoriev I.V."/>
            <person name="Hibbett D.S."/>
            <person name="Martin F."/>
        </authorList>
    </citation>
    <scope>NUCLEOTIDE SEQUENCE [LARGE SCALE GENOMIC DNA]</scope>
    <source>
        <strain evidence="3">UH-Slu-Lm8-n1</strain>
    </source>
</reference>
<reference evidence="2 3" key="1">
    <citation type="submission" date="2014-04" db="EMBL/GenBank/DDBJ databases">
        <authorList>
            <consortium name="DOE Joint Genome Institute"/>
            <person name="Kuo A."/>
            <person name="Ruytinx J."/>
            <person name="Rineau F."/>
            <person name="Colpaert J."/>
            <person name="Kohler A."/>
            <person name="Nagy L.G."/>
            <person name="Floudas D."/>
            <person name="Copeland A."/>
            <person name="Barry K.W."/>
            <person name="Cichocki N."/>
            <person name="Veneault-Fourrey C."/>
            <person name="LaButti K."/>
            <person name="Lindquist E.A."/>
            <person name="Lipzen A."/>
            <person name="Lundell T."/>
            <person name="Morin E."/>
            <person name="Murat C."/>
            <person name="Sun H."/>
            <person name="Tunlid A."/>
            <person name="Henrissat B."/>
            <person name="Grigoriev I.V."/>
            <person name="Hibbett D.S."/>
            <person name="Martin F."/>
            <person name="Nordberg H.P."/>
            <person name="Cantor M.N."/>
            <person name="Hua S.X."/>
        </authorList>
    </citation>
    <scope>NUCLEOTIDE SEQUENCE [LARGE SCALE GENOMIC DNA]</scope>
    <source>
        <strain evidence="2 3">UH-Slu-Lm8-n1</strain>
    </source>
</reference>
<dbReference type="SUPFAM" id="SSF52317">
    <property type="entry name" value="Class I glutamine amidotransferase-like"/>
    <property type="match status" value="1"/>
</dbReference>
<evidence type="ECO:0000259" key="1">
    <source>
        <dbReference type="Pfam" id="PF06283"/>
    </source>
</evidence>
<feature type="domain" description="ThuA-like" evidence="1">
    <location>
        <begin position="4"/>
        <end position="230"/>
    </location>
</feature>
<dbReference type="OrthoDB" id="3482285at2759"/>
<dbReference type="InParanoid" id="A0A0D0BCE6"/>